<reference evidence="1 2" key="1">
    <citation type="submission" date="2015-09" db="EMBL/GenBank/DDBJ databases">
        <authorList>
            <consortium name="Pathogen Informatics"/>
        </authorList>
    </citation>
    <scope>NUCLEOTIDE SEQUENCE [LARGE SCALE GENOMIC DNA]</scope>
    <source>
        <strain evidence="1 2">2789STDY5834876</strain>
    </source>
</reference>
<dbReference type="RefSeq" id="WP_055152295.1">
    <property type="nucleotide sequence ID" value="NZ_CYZU01000010.1"/>
</dbReference>
<accession>A0A174CXY7</accession>
<dbReference type="AlphaFoldDB" id="A0A174CXY7"/>
<dbReference type="Proteomes" id="UP000095544">
    <property type="component" value="Unassembled WGS sequence"/>
</dbReference>
<dbReference type="STRING" id="39482.ERS852491_01460"/>
<dbReference type="OrthoDB" id="2034211at2"/>
<proteinExistence type="predicted"/>
<sequence>MTDRDYAIKSMKEITFQMASHAQDYLEATIERHYTDIKKLMTGYQKLILENQIVLEELDMECQEKINEDMAYALSYLSIYNNQLNVPKMHREMNNLMIIYGLSDMIYRGMTLVKFYAPNGVMLSEILHSCFCSHYSKTDVEVQQELGIGRTSFYKMKKQALGYLGFYFYEIVVPQAKDKRFKPSLGVEEE</sequence>
<dbReference type="EMBL" id="CYZU01000010">
    <property type="protein sequence ID" value="CUO16655.1"/>
    <property type="molecule type" value="Genomic_DNA"/>
</dbReference>
<organism evidence="1 2">
    <name type="scientific">Faecalicatena contorta</name>
    <dbReference type="NCBI Taxonomy" id="39482"/>
    <lineage>
        <taxon>Bacteria</taxon>
        <taxon>Bacillati</taxon>
        <taxon>Bacillota</taxon>
        <taxon>Clostridia</taxon>
        <taxon>Lachnospirales</taxon>
        <taxon>Lachnospiraceae</taxon>
        <taxon>Faecalicatena</taxon>
    </lineage>
</organism>
<gene>
    <name evidence="1" type="ORF">ERS852491_01460</name>
</gene>
<protein>
    <submittedName>
        <fullName evidence="1">Phage transcriptional regulator, ArpU family</fullName>
    </submittedName>
</protein>
<name>A0A174CXY7_9FIRM</name>
<evidence type="ECO:0000313" key="2">
    <source>
        <dbReference type="Proteomes" id="UP000095544"/>
    </source>
</evidence>
<evidence type="ECO:0000313" key="1">
    <source>
        <dbReference type="EMBL" id="CUO16655.1"/>
    </source>
</evidence>